<accession>A0ABS8BP97</accession>
<protein>
    <submittedName>
        <fullName evidence="2">Glycosyltransferase family 4 protein</fullName>
    </submittedName>
</protein>
<dbReference type="RefSeq" id="WP_226765070.1">
    <property type="nucleotide sequence ID" value="NZ_JAJAWG010000013.1"/>
</dbReference>
<keyword evidence="3" id="KW-1185">Reference proteome</keyword>
<gene>
    <name evidence="2" type="ORF">LG219_13985</name>
</gene>
<dbReference type="PANTHER" id="PTHR46401:SF8">
    <property type="entry name" value="BLL6006 PROTEIN"/>
    <property type="match status" value="1"/>
</dbReference>
<dbReference type="Pfam" id="PF00534">
    <property type="entry name" value="Glycos_transf_1"/>
    <property type="match status" value="1"/>
</dbReference>
<reference evidence="2 3" key="1">
    <citation type="submission" date="2021-10" db="EMBL/GenBank/DDBJ databases">
        <authorList>
            <person name="Chen M."/>
        </authorList>
    </citation>
    <scope>NUCLEOTIDE SEQUENCE [LARGE SCALE GENOMIC DNA]</scope>
    <source>
        <strain evidence="2 3">H3-26</strain>
    </source>
</reference>
<evidence type="ECO:0000313" key="2">
    <source>
        <dbReference type="EMBL" id="MCB5197371.1"/>
    </source>
</evidence>
<dbReference type="Proteomes" id="UP001198034">
    <property type="component" value="Unassembled WGS sequence"/>
</dbReference>
<sequence>MKKDKIKILLEMRPALEGYAGIPQETRLLFRGLCLSQSLEVEGLLQTSLRFLTAGIKTNQLSDDGLANSERLNRHSKVILSIDIKPIKNKFDAWALYLKRRRAVLGLTLSTMLRFRGHKVALTTFESRYFEDFIWQTLFAKTLPAIDYSLVTKKNYKICATPWNIFQTVGLNSRLLFSSPIYPQLDTADSDIFISQTPYPARVNKKTTLVVRYHDALPIFMSHAFANKSRHQAVHFNALLSNVQSGAYFACVSEATRQDLLKVFPEVKDRAVTIHNMVAPDYFYEDSSVERVSQIIRARLNFSTASTCPDFRSLNEKELFYQQHLGAGNVNYLLMVSTIEPRKNHTRLIAAWENIRAEIDPSLKLVIVGGLGWDVEPIMREMRTWIDQGKLFVLNNVPSADLRVLYRHAQATVCPSIAEGFDFSGVEAMSCGSVVIASDIAVHREIYDDAAEYFDPHSTDSLIESIKKVRYSTHSDELKNQLHHRGLLVAKRYDSNVILPVWEKFLQEINNKRQSHI</sequence>
<dbReference type="InterPro" id="IPR001296">
    <property type="entry name" value="Glyco_trans_1"/>
</dbReference>
<dbReference type="PANTHER" id="PTHR46401">
    <property type="entry name" value="GLYCOSYLTRANSFERASE WBBK-RELATED"/>
    <property type="match status" value="1"/>
</dbReference>
<dbReference type="SUPFAM" id="SSF53756">
    <property type="entry name" value="UDP-Glycosyltransferase/glycogen phosphorylase"/>
    <property type="match status" value="1"/>
</dbReference>
<evidence type="ECO:0000259" key="1">
    <source>
        <dbReference type="Pfam" id="PF00534"/>
    </source>
</evidence>
<feature type="domain" description="Glycosyl transferase family 1" evidence="1">
    <location>
        <begin position="323"/>
        <end position="469"/>
    </location>
</feature>
<dbReference type="EMBL" id="JAJAWG010000013">
    <property type="protein sequence ID" value="MCB5197371.1"/>
    <property type="molecule type" value="Genomic_DNA"/>
</dbReference>
<comment type="caution">
    <text evidence="2">The sequence shown here is derived from an EMBL/GenBank/DDBJ whole genome shotgun (WGS) entry which is preliminary data.</text>
</comment>
<evidence type="ECO:0000313" key="3">
    <source>
        <dbReference type="Proteomes" id="UP001198034"/>
    </source>
</evidence>
<name>A0ABS8BP97_9NEIS</name>
<proteinExistence type="predicted"/>
<organism evidence="2 3">
    <name type="scientific">Deefgea salmonis</name>
    <dbReference type="NCBI Taxonomy" id="2875502"/>
    <lineage>
        <taxon>Bacteria</taxon>
        <taxon>Pseudomonadati</taxon>
        <taxon>Pseudomonadota</taxon>
        <taxon>Betaproteobacteria</taxon>
        <taxon>Neisseriales</taxon>
        <taxon>Chitinibacteraceae</taxon>
        <taxon>Deefgea</taxon>
    </lineage>
</organism>
<dbReference type="CDD" id="cd03809">
    <property type="entry name" value="GT4_MtfB-like"/>
    <property type="match status" value="1"/>
</dbReference>
<dbReference type="Gene3D" id="3.40.50.2000">
    <property type="entry name" value="Glycogen Phosphorylase B"/>
    <property type="match status" value="2"/>
</dbReference>